<gene>
    <name evidence="2" type="ORF">BDW47DRAFT_101036</name>
</gene>
<proteinExistence type="predicted"/>
<reference evidence="2 3" key="1">
    <citation type="submission" date="2017-12" db="EMBL/GenBank/DDBJ databases">
        <authorList>
            <consortium name="DOE Joint Genome Institute"/>
            <person name="Haridas S."/>
            <person name="Kjaerbolling I."/>
            <person name="Vesth T.C."/>
            <person name="Frisvad J.C."/>
            <person name="Nybo J.L."/>
            <person name="Theobald S."/>
            <person name="Kuo A."/>
            <person name="Bowyer P."/>
            <person name="Matsuda Y."/>
            <person name="Mondo S."/>
            <person name="Lyhne E.K."/>
            <person name="Kogle M.E."/>
            <person name="Clum A."/>
            <person name="Lipzen A."/>
            <person name="Salamov A."/>
            <person name="Ngan C.Y."/>
            <person name="Daum C."/>
            <person name="Chiniquy J."/>
            <person name="Barry K."/>
            <person name="LaButti K."/>
            <person name="Simmons B.A."/>
            <person name="Magnuson J.K."/>
            <person name="Mortensen U.H."/>
            <person name="Larsen T.O."/>
            <person name="Grigoriev I.V."/>
            <person name="Baker S.E."/>
            <person name="Andersen M.R."/>
            <person name="Nordberg H.P."/>
            <person name="Cantor M.N."/>
            <person name="Hua S.X."/>
        </authorList>
    </citation>
    <scope>NUCLEOTIDE SEQUENCE [LARGE SCALE GENOMIC DNA]</scope>
    <source>
        <strain evidence="2 3">CBS 102.13</strain>
    </source>
</reference>
<dbReference type="Proteomes" id="UP000234585">
    <property type="component" value="Unassembled WGS sequence"/>
</dbReference>
<feature type="region of interest" description="Disordered" evidence="1">
    <location>
        <begin position="79"/>
        <end position="99"/>
    </location>
</feature>
<name>A0A2I2FID8_ASPCN</name>
<organism evidence="2 3">
    <name type="scientific">Aspergillus candidus</name>
    <dbReference type="NCBI Taxonomy" id="41067"/>
    <lineage>
        <taxon>Eukaryota</taxon>
        <taxon>Fungi</taxon>
        <taxon>Dikarya</taxon>
        <taxon>Ascomycota</taxon>
        <taxon>Pezizomycotina</taxon>
        <taxon>Eurotiomycetes</taxon>
        <taxon>Eurotiomycetidae</taxon>
        <taxon>Eurotiales</taxon>
        <taxon>Aspergillaceae</taxon>
        <taxon>Aspergillus</taxon>
        <taxon>Aspergillus subgen. Circumdati</taxon>
    </lineage>
</organism>
<dbReference type="EMBL" id="KZ559124">
    <property type="protein sequence ID" value="PLB40395.1"/>
    <property type="molecule type" value="Genomic_DNA"/>
</dbReference>
<dbReference type="RefSeq" id="XP_024674407.1">
    <property type="nucleotide sequence ID" value="XM_024811580.1"/>
</dbReference>
<accession>A0A2I2FID8</accession>
<evidence type="ECO:0000313" key="2">
    <source>
        <dbReference type="EMBL" id="PLB40395.1"/>
    </source>
</evidence>
<evidence type="ECO:0000256" key="1">
    <source>
        <dbReference type="SAM" id="MobiDB-lite"/>
    </source>
</evidence>
<evidence type="ECO:0000313" key="3">
    <source>
        <dbReference type="Proteomes" id="UP000234585"/>
    </source>
</evidence>
<dbReference type="AlphaFoldDB" id="A0A2I2FID8"/>
<sequence length="99" mass="10983">MSRRHLCSNMVDGITMFSRLFLWSYLHSFLLSQGVHLSTTLRPVTLRAGLGHVNQRPERINFDSTVSLPFSSSVHGLGSAQQLGASTRGEGLNLRPCRD</sequence>
<protein>
    <submittedName>
        <fullName evidence="2">Uncharacterized protein</fullName>
    </submittedName>
</protein>
<keyword evidence="3" id="KW-1185">Reference proteome</keyword>
<dbReference type="GeneID" id="36518740"/>